<evidence type="ECO:0000259" key="11">
    <source>
        <dbReference type="PROSITE" id="PS51826"/>
    </source>
</evidence>
<dbReference type="SUPFAM" id="SSF51230">
    <property type="entry name" value="Single hybrid motif"/>
    <property type="match status" value="3"/>
</dbReference>
<dbReference type="InterPro" id="IPR004167">
    <property type="entry name" value="PSBD"/>
</dbReference>
<dbReference type="Gene3D" id="4.10.320.10">
    <property type="entry name" value="E3-binding domain"/>
    <property type="match status" value="1"/>
</dbReference>
<evidence type="ECO:0000256" key="9">
    <source>
        <dbReference type="RuleBase" id="RU361137"/>
    </source>
</evidence>
<dbReference type="NCBIfam" id="TIGR01348">
    <property type="entry name" value="PDHac_trf_long"/>
    <property type="match status" value="1"/>
</dbReference>
<keyword evidence="4" id="KW-0677">Repeat</keyword>
<accession>A0A7Z1MHT1</accession>
<dbReference type="InterPro" id="IPR023213">
    <property type="entry name" value="CAT-like_dom_sf"/>
</dbReference>
<comment type="subunit">
    <text evidence="2 9">Forms a 24-polypeptide structural core with octahedral symmetry.</text>
</comment>
<dbReference type="Gene3D" id="2.40.50.100">
    <property type="match status" value="3"/>
</dbReference>
<dbReference type="GO" id="GO:0005737">
    <property type="term" value="C:cytoplasm"/>
    <property type="evidence" value="ECO:0007669"/>
    <property type="project" value="TreeGrafter"/>
</dbReference>
<dbReference type="NCBIfam" id="NF008814">
    <property type="entry name" value="PRK11854.1"/>
    <property type="match status" value="1"/>
</dbReference>
<proteinExistence type="inferred from homology"/>
<dbReference type="InterPro" id="IPR003016">
    <property type="entry name" value="2-oxoA_DH_lipoyl-BS"/>
</dbReference>
<dbReference type="SUPFAM" id="SSF52777">
    <property type="entry name" value="CoA-dependent acyltransferases"/>
    <property type="match status" value="1"/>
</dbReference>
<dbReference type="PROSITE" id="PS50968">
    <property type="entry name" value="BIOTINYL_LIPOYL"/>
    <property type="match status" value="3"/>
</dbReference>
<dbReference type="GO" id="GO:0004742">
    <property type="term" value="F:dihydrolipoyllysine-residue acetyltransferase activity"/>
    <property type="evidence" value="ECO:0007669"/>
    <property type="project" value="UniProtKB-UniRule"/>
</dbReference>
<comment type="function">
    <text evidence="7">The pyruvate dehydrogenase complex catalyzes the overall conversion of pyruvate to acetyl-CoA and CO(2). It contains multiple copies of three enzymatic components: pyruvate dehydrogenase (E1), dihydrolipoamide acetyltransferase (E2) and lipoamide dehydrogenase (E3).</text>
</comment>
<dbReference type="Pfam" id="PF02817">
    <property type="entry name" value="E3_binding"/>
    <property type="match status" value="1"/>
</dbReference>
<reference evidence="12" key="1">
    <citation type="submission" date="2016-07" db="EMBL/GenBank/DDBJ databases">
        <authorList>
            <person name="Kauffman K."/>
            <person name="Arevalo P."/>
            <person name="Polz M.F."/>
        </authorList>
    </citation>
    <scope>NUCLEOTIDE SEQUENCE</scope>
    <source>
        <strain evidence="12">10N.222.46.E12</strain>
    </source>
</reference>
<reference evidence="12" key="2">
    <citation type="journal article" date="2018" name="Nature">
        <title>A major lineage of non-tailed dsDNA viruses as unrecognized killers of marine bacteria.</title>
        <authorList>
            <person name="Kauffman K.M."/>
            <person name="Hussain F.A."/>
            <person name="Yang J."/>
            <person name="Arevalo P."/>
            <person name="Brown J.M."/>
            <person name="Chang W.K."/>
            <person name="VanInsberghe D."/>
            <person name="Elsherbini J."/>
            <person name="Sharma R.S."/>
            <person name="Cutler M.B."/>
            <person name="Kelly L."/>
            <person name="Polz M.F."/>
        </authorList>
    </citation>
    <scope>NUCLEOTIDE SEQUENCE</scope>
    <source>
        <strain evidence="12">10N.222.46.E12</strain>
    </source>
</reference>
<dbReference type="PANTHER" id="PTHR43178:SF2">
    <property type="entry name" value="DIHYDROLIPOYLLYSINE-RESIDUE ACETYLTRANSFERASE COMPONENT OF PYRUVATE DEHYDROGENASE COMPLEX"/>
    <property type="match status" value="1"/>
</dbReference>
<evidence type="ECO:0000256" key="5">
    <source>
        <dbReference type="ARBA" id="ARBA00022823"/>
    </source>
</evidence>
<dbReference type="CDD" id="cd06849">
    <property type="entry name" value="lipoyl_domain"/>
    <property type="match status" value="3"/>
</dbReference>
<dbReference type="EMBL" id="MDBS01000036">
    <property type="protein sequence ID" value="PMP27882.1"/>
    <property type="molecule type" value="Genomic_DNA"/>
</dbReference>
<dbReference type="PANTHER" id="PTHR43178">
    <property type="entry name" value="DIHYDROLIPOAMIDE ACETYLTRANSFERASE COMPONENT OF PYRUVATE DEHYDROGENASE COMPLEX"/>
    <property type="match status" value="1"/>
</dbReference>
<dbReference type="RefSeq" id="WP_016792066.1">
    <property type="nucleotide sequence ID" value="NZ_CP170005.1"/>
</dbReference>
<dbReference type="PROSITE" id="PS51826">
    <property type="entry name" value="PSBD"/>
    <property type="match status" value="1"/>
</dbReference>
<protein>
    <recommendedName>
        <fullName evidence="9">Acetyltransferase component of pyruvate dehydrogenase complex</fullName>
        <ecNumber evidence="9">2.3.1.12</ecNumber>
    </recommendedName>
</protein>
<sequence>MAIEINVPDIGADEVEVTEILVSVGDKVEEEQSLITVEGDKASMEVPASQAGIVKEIKVAEGDSVSTGSLIMIFEAEGAAEAAPAPAAEAAPVAAPAAAAAAELKEVHVPDIGGDEVEVTEIMVAIGDAVEEEQSLLTVEGDKASMEVPAPFAGIVKEIKIASGDSVSTGSLVMVFEVAGSGASVAAAPAPAAAPVAAAPAASAEKEVNVPDIGGDEVEVTEIMVAVGDTVEEEQSLITVEGDKASMEVPAPFAGTVKEIKIAAGDKVSTGSLIMTFVVEGAAPVAVVASAPAQAAAPSAAPAPKAETVAPAAGDFQENGDYAHASPVVRRLAREFGVNLSKVKGTGRKSRILKEDVQSYVKDALKRLESGAAASGKGGDGSALGLLPWPKVDFSKFGETEVQKLSKIKKISGANLHRNWVMIPHVTQWDNADITELEAFRKEQNAIEAKKDTGMKITPLVFIMKAVAKALEAFPAFNSSLSDDGESIILKKYVNVGIAVDTPNGLVVPVFKDVNKKGIYELSEELMVVSKKARSGKLTAADMQGGCFTISSLGGIGGTAFTPIVNAPEVGILGVSKSEIKPVWNGKEFQPRLQLPLSLSYDHRVIDGAEGARFITFLNSALSDIRRLVL</sequence>
<keyword evidence="3 9" id="KW-0808">Transferase</keyword>
<dbReference type="InterPro" id="IPR011053">
    <property type="entry name" value="Single_hybrid_motif"/>
</dbReference>
<evidence type="ECO:0000259" key="10">
    <source>
        <dbReference type="PROSITE" id="PS50968"/>
    </source>
</evidence>
<organism evidence="12">
    <name type="scientific">Vibrio cyclitrophicus</name>
    <dbReference type="NCBI Taxonomy" id="47951"/>
    <lineage>
        <taxon>Bacteria</taxon>
        <taxon>Pseudomonadati</taxon>
        <taxon>Pseudomonadota</taxon>
        <taxon>Gammaproteobacteria</taxon>
        <taxon>Vibrionales</taxon>
        <taxon>Vibrionaceae</taxon>
        <taxon>Vibrio</taxon>
    </lineage>
</organism>
<evidence type="ECO:0000256" key="4">
    <source>
        <dbReference type="ARBA" id="ARBA00022737"/>
    </source>
</evidence>
<dbReference type="GO" id="GO:0031405">
    <property type="term" value="F:lipoic acid binding"/>
    <property type="evidence" value="ECO:0007669"/>
    <property type="project" value="TreeGrafter"/>
</dbReference>
<dbReference type="SUPFAM" id="SSF47005">
    <property type="entry name" value="Peripheral subunit-binding domain of 2-oxo acid dehydrogenase complex"/>
    <property type="match status" value="1"/>
</dbReference>
<evidence type="ECO:0000256" key="7">
    <source>
        <dbReference type="ARBA" id="ARBA00025211"/>
    </source>
</evidence>
<feature type="domain" description="Lipoyl-binding" evidence="10">
    <location>
        <begin position="104"/>
        <end position="177"/>
    </location>
</feature>
<dbReference type="InterPro" id="IPR000089">
    <property type="entry name" value="Biotin_lipoyl"/>
</dbReference>
<feature type="domain" description="Peripheral subunit-binding (PSBD)" evidence="11">
    <location>
        <begin position="324"/>
        <end position="361"/>
    </location>
</feature>
<dbReference type="InterPro" id="IPR036625">
    <property type="entry name" value="E3-bd_dom_sf"/>
</dbReference>
<feature type="domain" description="Lipoyl-binding" evidence="10">
    <location>
        <begin position="2"/>
        <end position="75"/>
    </location>
</feature>
<evidence type="ECO:0000256" key="6">
    <source>
        <dbReference type="ARBA" id="ARBA00023315"/>
    </source>
</evidence>
<dbReference type="PROSITE" id="PS00189">
    <property type="entry name" value="LIPOYL"/>
    <property type="match status" value="3"/>
</dbReference>
<dbReference type="InterPro" id="IPR006256">
    <property type="entry name" value="AcTrfase_Pyrv_DH_cplx"/>
</dbReference>
<gene>
    <name evidence="12" type="primary">aceF</name>
    <name evidence="12" type="ORF">BCS90_21590</name>
</gene>
<dbReference type="GO" id="GO:0045254">
    <property type="term" value="C:pyruvate dehydrogenase complex"/>
    <property type="evidence" value="ECO:0007669"/>
    <property type="project" value="UniProtKB-UniRule"/>
</dbReference>
<comment type="similarity">
    <text evidence="1 9">Belongs to the 2-oxoacid dehydrogenase family.</text>
</comment>
<keyword evidence="5 9" id="KW-0450">Lipoyl</keyword>
<keyword evidence="12" id="KW-0670">Pyruvate</keyword>
<evidence type="ECO:0000256" key="3">
    <source>
        <dbReference type="ARBA" id="ARBA00022679"/>
    </source>
</evidence>
<dbReference type="InterPro" id="IPR001078">
    <property type="entry name" value="2-oxoacid_DH_actylTfrase"/>
</dbReference>
<evidence type="ECO:0000256" key="8">
    <source>
        <dbReference type="ARBA" id="ARBA00048370"/>
    </source>
</evidence>
<name>A0A7Z1MHT1_9VIBR</name>
<keyword evidence="6 9" id="KW-0012">Acyltransferase</keyword>
<dbReference type="FunFam" id="2.40.50.100:FF:000009">
    <property type="entry name" value="Acetyltransferase component of pyruvate dehydrogenase complex"/>
    <property type="match status" value="3"/>
</dbReference>
<dbReference type="Pfam" id="PF00198">
    <property type="entry name" value="2-oxoacid_dh"/>
    <property type="match status" value="1"/>
</dbReference>
<evidence type="ECO:0000256" key="2">
    <source>
        <dbReference type="ARBA" id="ARBA00011484"/>
    </source>
</evidence>
<dbReference type="Gene3D" id="3.30.559.10">
    <property type="entry name" value="Chloramphenicol acetyltransferase-like domain"/>
    <property type="match status" value="1"/>
</dbReference>
<evidence type="ECO:0000256" key="1">
    <source>
        <dbReference type="ARBA" id="ARBA00007317"/>
    </source>
</evidence>
<dbReference type="FunFam" id="4.10.320.10:FF:000003">
    <property type="entry name" value="Acetyltransferase component of pyruvate dehydrogenase complex"/>
    <property type="match status" value="1"/>
</dbReference>
<comment type="cofactor">
    <cofactor evidence="9">
        <name>(R)-lipoate</name>
        <dbReference type="ChEBI" id="CHEBI:83088"/>
    </cofactor>
    <text evidence="9">Binds 3 lipoyl cofactors covalently.</text>
</comment>
<dbReference type="EC" id="2.3.1.12" evidence="9"/>
<evidence type="ECO:0000313" key="12">
    <source>
        <dbReference type="EMBL" id="PMP27882.1"/>
    </source>
</evidence>
<comment type="catalytic activity">
    <reaction evidence="8 9">
        <text>N(6)-[(R)-dihydrolipoyl]-L-lysyl-[protein] + acetyl-CoA = N(6)-[(R)-S(8)-acetyldihydrolipoyl]-L-lysyl-[protein] + CoA</text>
        <dbReference type="Rhea" id="RHEA:17017"/>
        <dbReference type="Rhea" id="RHEA-COMP:10475"/>
        <dbReference type="Rhea" id="RHEA-COMP:10478"/>
        <dbReference type="ChEBI" id="CHEBI:57287"/>
        <dbReference type="ChEBI" id="CHEBI:57288"/>
        <dbReference type="ChEBI" id="CHEBI:83100"/>
        <dbReference type="ChEBI" id="CHEBI:83111"/>
        <dbReference type="EC" id="2.3.1.12"/>
    </reaction>
</comment>
<dbReference type="GO" id="GO:0006086">
    <property type="term" value="P:pyruvate decarboxylation to acetyl-CoA"/>
    <property type="evidence" value="ECO:0007669"/>
    <property type="project" value="UniProtKB-UniRule"/>
</dbReference>
<feature type="domain" description="Lipoyl-binding" evidence="10">
    <location>
        <begin position="205"/>
        <end position="278"/>
    </location>
</feature>
<dbReference type="AlphaFoldDB" id="A0A7Z1MHT1"/>
<dbReference type="FunFam" id="3.30.559.10:FF:000004">
    <property type="entry name" value="Acetyltransferase component of pyruvate dehydrogenase complex"/>
    <property type="match status" value="1"/>
</dbReference>
<dbReference type="Pfam" id="PF00364">
    <property type="entry name" value="Biotin_lipoyl"/>
    <property type="match status" value="3"/>
</dbReference>
<comment type="caution">
    <text evidence="12">The sequence shown here is derived from an EMBL/GenBank/DDBJ whole genome shotgun (WGS) entry which is preliminary data.</text>
</comment>
<dbReference type="InterPro" id="IPR050743">
    <property type="entry name" value="2-oxoacid_DH_E2_comp"/>
</dbReference>